<dbReference type="EMBL" id="QSIS01000001">
    <property type="protein sequence ID" value="RHD10815.1"/>
    <property type="molecule type" value="Genomic_DNA"/>
</dbReference>
<dbReference type="Proteomes" id="UP000284794">
    <property type="component" value="Unassembled WGS sequence"/>
</dbReference>
<proteinExistence type="predicted"/>
<dbReference type="AlphaFoldDB" id="A0A414DIC1"/>
<evidence type="ECO:0000313" key="2">
    <source>
        <dbReference type="Proteomes" id="UP000284794"/>
    </source>
</evidence>
<evidence type="ECO:0000313" key="1">
    <source>
        <dbReference type="EMBL" id="RHD10815.1"/>
    </source>
</evidence>
<reference evidence="1 2" key="1">
    <citation type="submission" date="2018-08" db="EMBL/GenBank/DDBJ databases">
        <title>A genome reference for cultivated species of the human gut microbiota.</title>
        <authorList>
            <person name="Zou Y."/>
            <person name="Xue W."/>
            <person name="Luo G."/>
        </authorList>
    </citation>
    <scope>NUCLEOTIDE SEQUENCE [LARGE SCALE GENOMIC DNA]</scope>
    <source>
        <strain evidence="1 2">AM32-2AC</strain>
    </source>
</reference>
<name>A0A414DIC1_9FIRM</name>
<organism evidence="1 2">
    <name type="scientific">Lachnospira eligens</name>
    <dbReference type="NCBI Taxonomy" id="39485"/>
    <lineage>
        <taxon>Bacteria</taxon>
        <taxon>Bacillati</taxon>
        <taxon>Bacillota</taxon>
        <taxon>Clostridia</taxon>
        <taxon>Lachnospirales</taxon>
        <taxon>Lachnospiraceae</taxon>
        <taxon>Lachnospira</taxon>
    </lineage>
</organism>
<accession>A0A414DIC1</accession>
<gene>
    <name evidence="1" type="ORF">DW811_00065</name>
</gene>
<comment type="caution">
    <text evidence="1">The sequence shown here is derived from an EMBL/GenBank/DDBJ whole genome shotgun (WGS) entry which is preliminary data.</text>
</comment>
<dbReference type="RefSeq" id="WP_118147934.1">
    <property type="nucleotide sequence ID" value="NZ_QRNP01000019.1"/>
</dbReference>
<protein>
    <submittedName>
        <fullName evidence="1">Uncharacterized protein</fullName>
    </submittedName>
</protein>
<sequence length="393" mass="45429">MADDLLKKDLITHKIYSSWQFVEYTEKNIATVHYCADTINNIISKMTMKTVRWQRDIASDFIDDVTEDGKKVKRLSVTTENAPTYEVRVAGEKVDPWFLFDKLLRDFFQYTMNAFDSISQIINAGLLANNGKRVDSVDIQIMTRCFNQQTYSTAFPKMQAWLNKIAQSPEFQYIEAINNRTKHTADISNKLSMGILGGSNTTEIGPFFRKEIQHEKMELSDQLNATIDFLSDSWDEFLTVFQEEYVRDIYTQNRRHSITGVRQQKMKDEPDQDLSYAYITADGSFASMPDELYILLVSEREDEVYAHECPFNTILVTGTSNIEVLGRYCAEDVIGDDCLLHYRKYVKDKAVTGGICMAYAHQEDTIFYHSNPYFNLESVSDDENFLKRTSLPF</sequence>